<dbReference type="PROSITE" id="PS01064">
    <property type="entry name" value="PYRIDOX_OXIDASE"/>
    <property type="match status" value="1"/>
</dbReference>
<dbReference type="GO" id="GO:0004733">
    <property type="term" value="F:pyridoxamine phosphate oxidase activity"/>
    <property type="evidence" value="ECO:0007669"/>
    <property type="project" value="UniProtKB-UniRule"/>
</dbReference>
<evidence type="ECO:0000256" key="1">
    <source>
        <dbReference type="ARBA" id="ARBA00004738"/>
    </source>
</evidence>
<name>F4XS87_9CYAN</name>
<feature type="binding site" evidence="10">
    <location>
        <position position="138"/>
    </location>
    <ligand>
        <name>substrate</name>
    </ligand>
</feature>
<dbReference type="PANTHER" id="PTHR10851:SF0">
    <property type="entry name" value="PYRIDOXINE-5'-PHOSPHATE OXIDASE"/>
    <property type="match status" value="1"/>
</dbReference>
<feature type="binding site" evidence="11">
    <location>
        <position position="210"/>
    </location>
    <ligand>
        <name>FMN</name>
        <dbReference type="ChEBI" id="CHEBI:58210"/>
    </ligand>
</feature>
<dbReference type="InterPro" id="IPR019576">
    <property type="entry name" value="Pyridoxamine_oxidase_dimer_C"/>
</dbReference>
<dbReference type="PANTHER" id="PTHR10851">
    <property type="entry name" value="PYRIDOXINE-5-PHOSPHATE OXIDASE"/>
    <property type="match status" value="1"/>
</dbReference>
<dbReference type="AlphaFoldDB" id="F4XS87"/>
<evidence type="ECO:0000256" key="7">
    <source>
        <dbReference type="ARBA" id="ARBA00023002"/>
    </source>
</evidence>
<feature type="binding site" evidence="11">
    <location>
        <position position="98"/>
    </location>
    <ligand>
        <name>FMN</name>
        <dbReference type="ChEBI" id="CHEBI:58210"/>
    </ligand>
</feature>
<evidence type="ECO:0000259" key="13">
    <source>
        <dbReference type="Pfam" id="PF10590"/>
    </source>
</evidence>
<dbReference type="InterPro" id="IPR011576">
    <property type="entry name" value="Pyridox_Oxase_N"/>
</dbReference>
<dbReference type="eggNOG" id="COG0259">
    <property type="taxonomic scope" value="Bacteria"/>
</dbReference>
<dbReference type="GO" id="GO:0008615">
    <property type="term" value="P:pyridoxine biosynthetic process"/>
    <property type="evidence" value="ECO:0007669"/>
    <property type="project" value="UniProtKB-UniRule"/>
</dbReference>
<organism evidence="14 15">
    <name type="scientific">Moorena producens 3L</name>
    <dbReference type="NCBI Taxonomy" id="489825"/>
    <lineage>
        <taxon>Bacteria</taxon>
        <taxon>Bacillati</taxon>
        <taxon>Cyanobacteriota</taxon>
        <taxon>Cyanophyceae</taxon>
        <taxon>Coleofasciculales</taxon>
        <taxon>Coleofasciculaceae</taxon>
        <taxon>Moorena</taxon>
    </lineage>
</organism>
<feature type="binding site" evidence="10">
    <location>
        <begin position="206"/>
        <end position="208"/>
    </location>
    <ligand>
        <name>substrate</name>
    </ligand>
</feature>
<evidence type="ECO:0000256" key="3">
    <source>
        <dbReference type="ARBA" id="ARBA00007301"/>
    </source>
</evidence>
<dbReference type="RefSeq" id="WP_008184529.1">
    <property type="nucleotide sequence ID" value="NZ_MKZR01000001.1"/>
</dbReference>
<protein>
    <recommendedName>
        <fullName evidence="9">Pyridoxamine 5'-phosphate oxidase</fullName>
        <ecNumber evidence="9">1.4.3.5</ecNumber>
    </recommendedName>
</protein>
<feature type="binding site" evidence="11">
    <location>
        <position position="120"/>
    </location>
    <ligand>
        <name>FMN</name>
        <dbReference type="ChEBI" id="CHEBI:58210"/>
    </ligand>
</feature>
<gene>
    <name evidence="14" type="ORF">LYNGBM3L_16780</name>
</gene>
<dbReference type="Pfam" id="PF10590">
    <property type="entry name" value="PNP_phzG_C"/>
    <property type="match status" value="1"/>
</dbReference>
<evidence type="ECO:0000256" key="11">
    <source>
        <dbReference type="PIRSR" id="PIRSR000190-2"/>
    </source>
</evidence>
<dbReference type="InterPro" id="IPR012349">
    <property type="entry name" value="Split_barrel_FMN-bd"/>
</dbReference>
<dbReference type="SUPFAM" id="SSF50475">
    <property type="entry name" value="FMN-binding split barrel"/>
    <property type="match status" value="1"/>
</dbReference>
<comment type="subunit">
    <text evidence="4">Homodimer.</text>
</comment>
<dbReference type="EMBL" id="GL890919">
    <property type="protein sequence ID" value="EGJ32523.1"/>
    <property type="molecule type" value="Genomic_DNA"/>
</dbReference>
<dbReference type="EC" id="1.4.3.5" evidence="9"/>
<evidence type="ECO:0000256" key="6">
    <source>
        <dbReference type="ARBA" id="ARBA00022643"/>
    </source>
</evidence>
<feature type="domain" description="Pyridoxamine 5'-phosphate oxidase N-terminal" evidence="12">
    <location>
        <begin position="48"/>
        <end position="173"/>
    </location>
</feature>
<feature type="domain" description="Pyridoxine 5'-phosphate oxidase dimerisation C-terminal" evidence="13">
    <location>
        <begin position="187"/>
        <end position="228"/>
    </location>
</feature>
<dbReference type="NCBIfam" id="NF004231">
    <property type="entry name" value="PRK05679.1"/>
    <property type="match status" value="1"/>
</dbReference>
<feature type="non-terminal residue" evidence="14">
    <location>
        <position position="1"/>
    </location>
</feature>
<dbReference type="InterPro" id="IPR000659">
    <property type="entry name" value="Pyridox_Oxase"/>
</dbReference>
<feature type="binding site" evidence="11">
    <location>
        <position position="200"/>
    </location>
    <ligand>
        <name>FMN</name>
        <dbReference type="ChEBI" id="CHEBI:58210"/>
    </ligand>
</feature>
<dbReference type="InterPro" id="IPR019740">
    <property type="entry name" value="Pyridox_Oxase_CS"/>
</dbReference>
<evidence type="ECO:0000256" key="10">
    <source>
        <dbReference type="PIRSR" id="PIRSR000190-1"/>
    </source>
</evidence>
<evidence type="ECO:0000256" key="5">
    <source>
        <dbReference type="ARBA" id="ARBA00022630"/>
    </source>
</evidence>
<comment type="pathway">
    <text evidence="2">Cofactor metabolism; pyridoxal 5'-phosphate salvage; pyridoxal 5'-phosphate from pyridoxine 5'-phosphate: step 1/1.</text>
</comment>
<dbReference type="Proteomes" id="UP000003959">
    <property type="component" value="Unassembled WGS sequence"/>
</dbReference>
<feature type="binding site" evidence="11">
    <location>
        <begin position="155"/>
        <end position="156"/>
    </location>
    <ligand>
        <name>FMN</name>
        <dbReference type="ChEBI" id="CHEBI:58210"/>
    </ligand>
</feature>
<dbReference type="PIRSF" id="PIRSF000190">
    <property type="entry name" value="Pyd_amn-ph_oxd"/>
    <property type="match status" value="1"/>
</dbReference>
<evidence type="ECO:0000259" key="12">
    <source>
        <dbReference type="Pfam" id="PF01243"/>
    </source>
</evidence>
<evidence type="ECO:0000313" key="15">
    <source>
        <dbReference type="Proteomes" id="UP000003959"/>
    </source>
</evidence>
<keyword evidence="15" id="KW-1185">Reference proteome</keyword>
<accession>F4XS87</accession>
<feature type="binding site" evidence="11">
    <location>
        <begin position="76"/>
        <end position="81"/>
    </location>
    <ligand>
        <name>FMN</name>
        <dbReference type="ChEBI" id="CHEBI:58210"/>
    </ligand>
</feature>
<evidence type="ECO:0000256" key="4">
    <source>
        <dbReference type="ARBA" id="ARBA00011738"/>
    </source>
</evidence>
<keyword evidence="6 11" id="KW-0288">FMN</keyword>
<dbReference type="Gene3D" id="2.30.110.10">
    <property type="entry name" value="Electron Transport, Fmn-binding Protein, Chain A"/>
    <property type="match status" value="1"/>
</dbReference>
<sequence length="228" mass="26698">IKMPPKLVNYKARHMNTRIADLRKEYTLKGLSEIDVHPNPFEQFKIWFDQAVAAQLPEPNAMTIATATPDGKPSARMVLLKGYDQRGFVFYTNYDSNKGQQLIENPWAAITFWWAELERQVRIEGRVEKLTAAESDDYFNSRPKGSQLGAWVSDQSQVIPSREVLEQRLQQLKQDYENKEVLRPLHWGGFRVIPSEIEFWQGRPSRLHDRLLYNRGEDRDWVIKRLSP</sequence>
<evidence type="ECO:0000313" key="14">
    <source>
        <dbReference type="EMBL" id="EGJ32523.1"/>
    </source>
</evidence>
<reference evidence="15" key="1">
    <citation type="journal article" date="2011" name="Proc. Natl. Acad. Sci. U.S.A.">
        <title>Genomic insights into the physiology and ecology of the marine filamentous cyanobacterium Lyngbya majuscula.</title>
        <authorList>
            <person name="Jones A.C."/>
            <person name="Monroe E.A."/>
            <person name="Podell S."/>
            <person name="Hess W.R."/>
            <person name="Klages S."/>
            <person name="Esquenazi E."/>
            <person name="Niessen S."/>
            <person name="Hoover H."/>
            <person name="Rothmann M."/>
            <person name="Lasken R.S."/>
            <person name="Yates J.R.III."/>
            <person name="Reinhardt R."/>
            <person name="Kube M."/>
            <person name="Burkart M.D."/>
            <person name="Allen E.E."/>
            <person name="Dorrestein P.C."/>
            <person name="Gerwick W.H."/>
            <person name="Gerwick L."/>
        </authorList>
    </citation>
    <scope>NUCLEOTIDE SEQUENCE [LARGE SCALE GENOMIC DNA]</scope>
    <source>
        <strain evidence="15">3L</strain>
    </source>
</reference>
<dbReference type="HOGENOM" id="CLU_1212023_0_0_3"/>
<comment type="cofactor">
    <cofactor evidence="11">
        <name>FMN</name>
        <dbReference type="ChEBI" id="CHEBI:58210"/>
    </cofactor>
    <text evidence="11">Binds 1 FMN per subunit.</text>
</comment>
<comment type="similarity">
    <text evidence="3">Belongs to the pyridoxamine 5'-phosphate oxidase family.</text>
</comment>
<feature type="binding site" evidence="10">
    <location>
        <begin position="23"/>
        <end position="26"/>
    </location>
    <ligand>
        <name>substrate</name>
    </ligand>
</feature>
<feature type="binding site" evidence="10">
    <location>
        <position position="81"/>
    </location>
    <ligand>
        <name>substrate</name>
    </ligand>
</feature>
<dbReference type="FunFam" id="2.30.110.10:FF:000005">
    <property type="entry name" value="NAD(P)H-hydrate epimerase"/>
    <property type="match status" value="1"/>
</dbReference>
<feature type="binding site" evidence="10">
    <location>
        <position position="142"/>
    </location>
    <ligand>
        <name>substrate</name>
    </ligand>
</feature>
<evidence type="ECO:0000256" key="2">
    <source>
        <dbReference type="ARBA" id="ARBA00005037"/>
    </source>
</evidence>
<keyword evidence="5" id="KW-0285">Flavoprotein</keyword>
<proteinExistence type="inferred from homology"/>
<dbReference type="NCBIfam" id="TIGR00558">
    <property type="entry name" value="pdxH"/>
    <property type="match status" value="1"/>
</dbReference>
<keyword evidence="8" id="KW-0664">Pyridoxine biosynthesis</keyword>
<comment type="pathway">
    <text evidence="1">Cofactor metabolism; pyridoxal 5'-phosphate salvage; pyridoxal 5'-phosphate from pyridoxamine 5'-phosphate: step 1/1.</text>
</comment>
<evidence type="ECO:0000256" key="9">
    <source>
        <dbReference type="NCBIfam" id="TIGR00558"/>
    </source>
</evidence>
<feature type="binding site" evidence="11">
    <location>
        <begin position="91"/>
        <end position="92"/>
    </location>
    <ligand>
        <name>FMN</name>
        <dbReference type="ChEBI" id="CHEBI:58210"/>
    </ligand>
</feature>
<feature type="binding site" evidence="10">
    <location>
        <position position="146"/>
    </location>
    <ligand>
        <name>substrate</name>
    </ligand>
</feature>
<dbReference type="GO" id="GO:0010181">
    <property type="term" value="F:FMN binding"/>
    <property type="evidence" value="ECO:0007669"/>
    <property type="project" value="UniProtKB-UniRule"/>
</dbReference>
<dbReference type="HAMAP" id="MF_01629">
    <property type="entry name" value="PdxH"/>
    <property type="match status" value="1"/>
</dbReference>
<dbReference type="Pfam" id="PF01243">
    <property type="entry name" value="PNPOx_N"/>
    <property type="match status" value="1"/>
</dbReference>
<keyword evidence="7 14" id="KW-0560">Oxidoreductase</keyword>
<evidence type="ECO:0000256" key="8">
    <source>
        <dbReference type="ARBA" id="ARBA00023096"/>
    </source>
</evidence>